<name>A0A345MCQ3_9CAUD</name>
<gene>
    <name evidence="1" type="primary">64</name>
    <name evidence="1" type="ORF">SEA_TYDOLLA_64</name>
</gene>
<evidence type="ECO:0000313" key="2">
    <source>
        <dbReference type="Proteomes" id="UP000260127"/>
    </source>
</evidence>
<organism evidence="1 2">
    <name type="scientific">Mycobacterium phage Tydolla</name>
    <dbReference type="NCBI Taxonomy" id="2283262"/>
    <lineage>
        <taxon>Viruses</taxon>
        <taxon>Duplodnaviria</taxon>
        <taxon>Heunggongvirae</taxon>
        <taxon>Uroviricota</taxon>
        <taxon>Caudoviricetes</taxon>
        <taxon>Bclasvirinae</taxon>
        <taxon>Pipefishvirus</taxon>
        <taxon>Pipefishvirus athena</taxon>
    </lineage>
</organism>
<dbReference type="EMBL" id="MH576977">
    <property type="protein sequence ID" value="AXH68274.1"/>
    <property type="molecule type" value="Genomic_DNA"/>
</dbReference>
<proteinExistence type="predicted"/>
<sequence>MRRSRPRPRVQPSAFTGRLTQRQGHVVFNTMDGQRTETLDQFSAMLDDFAGRAVGFADAVRELRRFRMAKNVQQARRKAINEALDRHYARGNVVTGSGLILRRTRPAPATKRAVTDTNLVKRLYPEIYAACRVPTSFVQVKAVDGAVQPYAFHLPDVPESHESLDRVKAALDAAILPDEVKRGGEAARDRLIEIGDEFGWNGLPLSFADAWSVGLRRLAFDDAVLRSNHPDVAAACEHVVERSGSSKLYFAKPTDGETDGYAE</sequence>
<evidence type="ECO:0000313" key="1">
    <source>
        <dbReference type="EMBL" id="AXH68274.1"/>
    </source>
</evidence>
<protein>
    <submittedName>
        <fullName evidence="1">Uncharacterized protein</fullName>
    </submittedName>
</protein>
<dbReference type="Proteomes" id="UP000260127">
    <property type="component" value="Segment"/>
</dbReference>
<reference evidence="1 2" key="1">
    <citation type="submission" date="2018-07" db="EMBL/GenBank/DDBJ databases">
        <authorList>
            <person name="Connors B.J."/>
            <person name="Brown B.K."/>
            <person name="Maher T."/>
            <person name="Clarke K."/>
            <person name="Robinson M."/>
            <person name="Levine L."/>
            <person name="Dantico L."/>
            <person name="Garlena R.A."/>
            <person name="Russell D.A."/>
            <person name="Pope W.H."/>
            <person name="Jacobs-Se D."/>
            <person name="Hatfull G.F."/>
        </authorList>
    </citation>
    <scope>NUCLEOTIDE SEQUENCE [LARGE SCALE GENOMIC DNA]</scope>
</reference>
<accession>A0A345MCQ3</accession>